<dbReference type="Pfam" id="PF22580">
    <property type="entry name" value="KYNU_C"/>
    <property type="match status" value="1"/>
</dbReference>
<name>A0A553P2I8_TIGCA</name>
<dbReference type="GO" id="GO:0030170">
    <property type="term" value="F:pyridoxal phosphate binding"/>
    <property type="evidence" value="ECO:0007669"/>
    <property type="project" value="UniProtKB-UniRule"/>
</dbReference>
<feature type="binding site" evidence="4">
    <location>
        <position position="253"/>
    </location>
    <ligand>
        <name>pyridoxal 5'-phosphate</name>
        <dbReference type="ChEBI" id="CHEBI:597326"/>
    </ligand>
</feature>
<comment type="subcellular location">
    <subcellularLocation>
        <location evidence="4 5">Cytoplasm</location>
    </subcellularLocation>
</comment>
<dbReference type="NCBIfam" id="TIGR01814">
    <property type="entry name" value="kynureninase"/>
    <property type="match status" value="1"/>
</dbReference>
<keyword evidence="2 4" id="KW-0378">Hydrolase</keyword>
<reference evidence="6 7" key="1">
    <citation type="journal article" date="2018" name="Nat. Ecol. Evol.">
        <title>Genomic signatures of mitonuclear coevolution across populations of Tigriopus californicus.</title>
        <authorList>
            <person name="Barreto F.S."/>
            <person name="Watson E.T."/>
            <person name="Lima T.G."/>
            <person name="Willett C.S."/>
            <person name="Edmands S."/>
            <person name="Li W."/>
            <person name="Burton R.S."/>
        </authorList>
    </citation>
    <scope>NUCLEOTIDE SEQUENCE [LARGE SCALE GENOMIC DNA]</scope>
    <source>
        <strain evidence="6 7">San Diego</strain>
    </source>
</reference>
<dbReference type="GO" id="GO:0030429">
    <property type="term" value="F:kynureninase activity"/>
    <property type="evidence" value="ECO:0007669"/>
    <property type="project" value="UniProtKB-UniRule"/>
</dbReference>
<dbReference type="InterPro" id="IPR010111">
    <property type="entry name" value="Kynureninase"/>
</dbReference>
<comment type="function">
    <text evidence="4 5">Catalyzes the cleavage of L-kynurenine (L-Kyn) and L-3-hydroxykynurenine (L-3OHKyn) into anthranilic acid (AA) and 3-hydroxyanthranilic acid (3-OHAA), respectively.</text>
</comment>
<feature type="modified residue" description="N6-(pyridoxal phosphate)lysine" evidence="4">
    <location>
        <position position="276"/>
    </location>
</feature>
<dbReference type="STRING" id="6832.A0A553P2I8"/>
<dbReference type="PANTHER" id="PTHR14084:SF0">
    <property type="entry name" value="KYNURENINASE"/>
    <property type="match status" value="1"/>
</dbReference>
<comment type="pathway">
    <text evidence="4 5">Cofactor biosynthesis; NAD(+) biosynthesis; quinolinate from L-kynurenine: step 2/3.</text>
</comment>
<dbReference type="HAMAP" id="MF_01970">
    <property type="entry name" value="Kynureninase"/>
    <property type="match status" value="1"/>
</dbReference>
<feature type="binding site" evidence="4">
    <location>
        <position position="333"/>
    </location>
    <ligand>
        <name>pyridoxal 5'-phosphate</name>
        <dbReference type="ChEBI" id="CHEBI:597326"/>
    </ligand>
</feature>
<comment type="caution">
    <text evidence="6">The sequence shown here is derived from an EMBL/GenBank/DDBJ whole genome shotgun (WGS) entry which is preliminary data.</text>
</comment>
<dbReference type="GO" id="GO:0005737">
    <property type="term" value="C:cytoplasm"/>
    <property type="evidence" value="ECO:0007669"/>
    <property type="project" value="UniProtKB-SubCell"/>
</dbReference>
<comment type="subunit">
    <text evidence="4 5">Homodimer.</text>
</comment>
<dbReference type="EC" id="3.7.1.3" evidence="4 5"/>
<keyword evidence="7" id="KW-1185">Reference proteome</keyword>
<keyword evidence="1 4" id="KW-0662">Pyridine nucleotide biosynthesis</keyword>
<dbReference type="InterPro" id="IPR015424">
    <property type="entry name" value="PyrdxlP-dep_Trfase"/>
</dbReference>
<dbReference type="Proteomes" id="UP000318571">
    <property type="component" value="Chromosome 7"/>
</dbReference>
<dbReference type="PIRSF" id="PIRSF038800">
    <property type="entry name" value="KYNU"/>
    <property type="match status" value="1"/>
</dbReference>
<dbReference type="GO" id="GO:0034354">
    <property type="term" value="P:'de novo' NAD+ biosynthetic process from L-tryptophan"/>
    <property type="evidence" value="ECO:0007669"/>
    <property type="project" value="UniProtKB-UniRule"/>
</dbReference>
<dbReference type="UniPathway" id="UPA00253">
    <property type="reaction ID" value="UER00329"/>
</dbReference>
<comment type="pathway">
    <text evidence="4 5">Amino-acid degradation; L-kynurenine degradation; L-alanine and anthranilate from L-kynurenine: step 1/1.</text>
</comment>
<dbReference type="PANTHER" id="PTHR14084">
    <property type="entry name" value="KYNURENINASE"/>
    <property type="match status" value="1"/>
</dbReference>
<evidence type="ECO:0000256" key="3">
    <source>
        <dbReference type="ARBA" id="ARBA00022898"/>
    </source>
</evidence>
<sequence>MASFSIAQELASHEKDFQTPLDSLEFAQAMDRIDPLKKFRSKFCFPKLKSLPVKHQSRGVVDGEAECIYFCGNSLGLKPKMADQLMAEQLQNWADMGVFMHFEGPLGAAFCDQPGKPMTAQLVGAKFDHEVALMNGLTVNLHLLMMAFFQPTETRHRILIEDHAFPSDRYAMSSLIRSKGLDPQDSLIQIRPREGEHTLRTEDILQLIEEQGQSIAMIVFSGLQYYTGQKFAMKAITKAGQDQGCVVGWDLAHAIGNVELKLHDWNVDFACWCTYKYLNSGAGGIAGAFLHNRYAQSPPEHLLGWWSNKQETRFQMAAECDMAMGADSFRLCNPPPWLACLNYASLQIFEEAGMDRILAKQRLLTGYLEHLIQQHFSQGPVTVTIITPSNPDQRGSQLSLVFSTDVKAAHEELEQRGIVCDFRSPSAIRIAPAPLYNSFEDVHKFITIIKEVIGRNV</sequence>
<proteinExistence type="inferred from homology"/>
<dbReference type="GO" id="GO:0019805">
    <property type="term" value="P:quinolinate biosynthetic process"/>
    <property type="evidence" value="ECO:0007669"/>
    <property type="project" value="UniProtKB-UniRule"/>
</dbReference>
<dbReference type="GO" id="GO:0043420">
    <property type="term" value="P:anthranilate metabolic process"/>
    <property type="evidence" value="ECO:0007669"/>
    <property type="project" value="UniProtKB-UniRule"/>
</dbReference>
<dbReference type="OMA" id="LPGWNSH"/>
<evidence type="ECO:0000313" key="7">
    <source>
        <dbReference type="Proteomes" id="UP000318571"/>
    </source>
</evidence>
<dbReference type="EMBL" id="VCGU01000008">
    <property type="protein sequence ID" value="TRY71842.1"/>
    <property type="molecule type" value="Genomic_DNA"/>
</dbReference>
<dbReference type="InterPro" id="IPR015422">
    <property type="entry name" value="PyrdxlP-dep_Trfase_small"/>
</dbReference>
<dbReference type="GO" id="GO:0019441">
    <property type="term" value="P:L-tryptophan catabolic process to kynurenine"/>
    <property type="evidence" value="ECO:0007669"/>
    <property type="project" value="TreeGrafter"/>
</dbReference>
<feature type="binding site" evidence="4">
    <location>
        <position position="221"/>
    </location>
    <ligand>
        <name>pyridoxal 5'-phosphate</name>
        <dbReference type="ChEBI" id="CHEBI:597326"/>
    </ligand>
</feature>
<keyword evidence="4 5" id="KW-0963">Cytoplasm</keyword>
<feature type="binding site" evidence="4">
    <location>
        <position position="250"/>
    </location>
    <ligand>
        <name>pyridoxal 5'-phosphate</name>
        <dbReference type="ChEBI" id="CHEBI:597326"/>
    </ligand>
</feature>
<evidence type="ECO:0000256" key="1">
    <source>
        <dbReference type="ARBA" id="ARBA00022642"/>
    </source>
</evidence>
<feature type="binding site" evidence="4">
    <location>
        <position position="138"/>
    </location>
    <ligand>
        <name>pyridoxal 5'-phosphate</name>
        <dbReference type="ChEBI" id="CHEBI:597326"/>
    </ligand>
</feature>
<dbReference type="AlphaFoldDB" id="A0A553P2I8"/>
<dbReference type="OrthoDB" id="5978656at2759"/>
<comment type="catalytic activity">
    <reaction evidence="4 5">
        <text>L-kynurenine + H2O = anthranilate + L-alanine + H(+)</text>
        <dbReference type="Rhea" id="RHEA:16813"/>
        <dbReference type="ChEBI" id="CHEBI:15377"/>
        <dbReference type="ChEBI" id="CHEBI:15378"/>
        <dbReference type="ChEBI" id="CHEBI:16567"/>
        <dbReference type="ChEBI" id="CHEBI:57959"/>
        <dbReference type="ChEBI" id="CHEBI:57972"/>
        <dbReference type="EC" id="3.7.1.3"/>
    </reaction>
</comment>
<dbReference type="GO" id="GO:0097053">
    <property type="term" value="P:L-kynurenine catabolic process"/>
    <property type="evidence" value="ECO:0007669"/>
    <property type="project" value="UniProtKB-UniRule"/>
</dbReference>
<feature type="binding site" evidence="4">
    <location>
        <position position="137"/>
    </location>
    <ligand>
        <name>pyridoxal 5'-phosphate</name>
        <dbReference type="ChEBI" id="CHEBI:597326"/>
    </ligand>
</feature>
<dbReference type="UniPathway" id="UPA00334">
    <property type="reaction ID" value="UER00455"/>
</dbReference>
<keyword evidence="3 4" id="KW-0663">Pyridoxal phosphate</keyword>
<evidence type="ECO:0000256" key="4">
    <source>
        <dbReference type="HAMAP-Rule" id="MF_03017"/>
    </source>
</evidence>
<dbReference type="SUPFAM" id="SSF53383">
    <property type="entry name" value="PLP-dependent transferases"/>
    <property type="match status" value="1"/>
</dbReference>
<feature type="binding site" evidence="4">
    <location>
        <begin position="165"/>
        <end position="168"/>
    </location>
    <ligand>
        <name>pyridoxal 5'-phosphate</name>
        <dbReference type="ChEBI" id="CHEBI:597326"/>
    </ligand>
</feature>
<feature type="binding site" evidence="4">
    <location>
        <position position="275"/>
    </location>
    <ligand>
        <name>pyridoxal 5'-phosphate</name>
        <dbReference type="ChEBI" id="CHEBI:597326"/>
    </ligand>
</feature>
<feature type="binding site" evidence="4">
    <location>
        <position position="305"/>
    </location>
    <ligand>
        <name>pyridoxal 5'-phosphate</name>
        <dbReference type="ChEBI" id="CHEBI:597326"/>
    </ligand>
</feature>
<accession>A0A553P2I8</accession>
<comment type="cofactor">
    <cofactor evidence="4 5">
        <name>pyridoxal 5'-phosphate</name>
        <dbReference type="ChEBI" id="CHEBI:597326"/>
    </cofactor>
</comment>
<dbReference type="Gene3D" id="3.90.1150.10">
    <property type="entry name" value="Aspartate Aminotransferase, domain 1"/>
    <property type="match status" value="1"/>
</dbReference>
<evidence type="ECO:0000256" key="5">
    <source>
        <dbReference type="PIRNR" id="PIRNR038800"/>
    </source>
</evidence>
<comment type="catalytic activity">
    <reaction evidence="5">
        <text>3-hydroxy-L-kynurenine + H2O = 3-hydroxyanthranilate + L-alanine + H(+)</text>
        <dbReference type="Rhea" id="RHEA:25143"/>
        <dbReference type="ChEBI" id="CHEBI:15377"/>
        <dbReference type="ChEBI" id="CHEBI:15378"/>
        <dbReference type="ChEBI" id="CHEBI:36559"/>
        <dbReference type="ChEBI" id="CHEBI:57972"/>
        <dbReference type="ChEBI" id="CHEBI:58125"/>
        <dbReference type="EC" id="3.7.1.3"/>
    </reaction>
</comment>
<organism evidence="6 7">
    <name type="scientific">Tigriopus californicus</name>
    <name type="common">Marine copepod</name>
    <dbReference type="NCBI Taxonomy" id="6832"/>
    <lineage>
        <taxon>Eukaryota</taxon>
        <taxon>Metazoa</taxon>
        <taxon>Ecdysozoa</taxon>
        <taxon>Arthropoda</taxon>
        <taxon>Crustacea</taxon>
        <taxon>Multicrustacea</taxon>
        <taxon>Hexanauplia</taxon>
        <taxon>Copepoda</taxon>
        <taxon>Harpacticoida</taxon>
        <taxon>Harpacticidae</taxon>
        <taxon>Tigriopus</taxon>
    </lineage>
</organism>
<gene>
    <name evidence="6" type="ORF">TCAL_00300</name>
</gene>
<dbReference type="Gene3D" id="3.40.640.10">
    <property type="entry name" value="Type I PLP-dependent aspartate aminotransferase-like (Major domain)"/>
    <property type="match status" value="1"/>
</dbReference>
<comment type="similarity">
    <text evidence="4 5">Belongs to the kynureninase family.</text>
</comment>
<evidence type="ECO:0000256" key="2">
    <source>
        <dbReference type="ARBA" id="ARBA00022801"/>
    </source>
</evidence>
<evidence type="ECO:0000313" key="6">
    <source>
        <dbReference type="EMBL" id="TRY71842.1"/>
    </source>
</evidence>
<dbReference type="InterPro" id="IPR015421">
    <property type="entry name" value="PyrdxlP-dep_Trfase_major"/>
</dbReference>
<protein>
    <recommendedName>
        <fullName evidence="4 5">Kynureninase</fullName>
        <ecNumber evidence="4 5">3.7.1.3</ecNumber>
    </recommendedName>
    <alternativeName>
        <fullName evidence="4">L-kynurenine hydrolase</fullName>
    </alternativeName>
</protein>
<dbReference type="FunFam" id="3.40.640.10:FF:000031">
    <property type="entry name" value="Kynureninase"/>
    <property type="match status" value="1"/>
</dbReference>